<accession>A0A2P6NJB6</accession>
<gene>
    <name evidence="2" type="ORF">PROFUN_08512</name>
</gene>
<dbReference type="EMBL" id="MDYQ01000070">
    <property type="protein sequence ID" value="PRP84050.1"/>
    <property type="molecule type" value="Genomic_DNA"/>
</dbReference>
<dbReference type="AlphaFoldDB" id="A0A2P6NJB6"/>
<dbReference type="InterPro" id="IPR036770">
    <property type="entry name" value="Ankyrin_rpt-contain_sf"/>
</dbReference>
<comment type="caution">
    <text evidence="2">The sequence shown here is derived from an EMBL/GenBank/DDBJ whole genome shotgun (WGS) entry which is preliminary data.</text>
</comment>
<evidence type="ECO:0000313" key="3">
    <source>
        <dbReference type="Proteomes" id="UP000241769"/>
    </source>
</evidence>
<proteinExistence type="predicted"/>
<feature type="region of interest" description="Disordered" evidence="1">
    <location>
        <begin position="45"/>
        <end position="72"/>
    </location>
</feature>
<dbReference type="Proteomes" id="UP000241769">
    <property type="component" value="Unassembled WGS sequence"/>
</dbReference>
<protein>
    <submittedName>
        <fullName evidence="2">Uncharacterized protein</fullName>
    </submittedName>
</protein>
<feature type="compositionally biased region" description="Basic and acidic residues" evidence="1">
    <location>
        <begin position="45"/>
        <end position="61"/>
    </location>
</feature>
<evidence type="ECO:0000256" key="1">
    <source>
        <dbReference type="SAM" id="MobiDB-lite"/>
    </source>
</evidence>
<evidence type="ECO:0000313" key="2">
    <source>
        <dbReference type="EMBL" id="PRP84050.1"/>
    </source>
</evidence>
<keyword evidence="3" id="KW-1185">Reference proteome</keyword>
<name>A0A2P6NJB6_9EUKA</name>
<sequence length="538" mass="62872">MRNSNFVTPGDVRMLQRLTLRRHIRIASPFRDLLNELTKIVDDSVPEKKGGDKDVQLSRETEDGDVSEGQVHHAEKSSVNCSRLFQRPVEIALQEHNLHQRSLKFPCDTTALVNWWMIEIRKPCHHEKKQIAKLKDMELWKKVHTIQYNFFISGYKLRDMRSPDPFSKAIIKHGDLRMFDIFYRRYMPLPIKHSWWTVHLYFCVKYNRRDLIDHLIHNPINGSTNRASDKMWLMNLIGRYAAYFGRIDLILYARDSGFDPCSYDANRMAAQGGSTEVLELFPSSLPREDFCLHANAEGRKGVQISYDTIHNTVQNMGTAFASFNDAESMDCLNQLQSLDLSSSNMKQILHMACSTGKKALILHLLNNGETSLHLVKSGDHDLFEWFHKEKFDMHPHCIHAAVASGHPLMVRHIHLHLGQPLGEELFTVAARRHDVMMMEVLDEMRCPMDLLECFRTASDMIEMRETREKRWTHDCSNIDHKCATLRWLLLKKKGWKEEQVGDRCRDQEEITQHFYGEDLPLYTNLRRKKSFWNKLLGK</sequence>
<dbReference type="Gene3D" id="1.25.40.20">
    <property type="entry name" value="Ankyrin repeat-containing domain"/>
    <property type="match status" value="1"/>
</dbReference>
<dbReference type="InParanoid" id="A0A2P6NJB6"/>
<dbReference type="SUPFAM" id="SSF140860">
    <property type="entry name" value="Pseudo ankyrin repeat-like"/>
    <property type="match status" value="1"/>
</dbReference>
<organism evidence="2 3">
    <name type="scientific">Planoprotostelium fungivorum</name>
    <dbReference type="NCBI Taxonomy" id="1890364"/>
    <lineage>
        <taxon>Eukaryota</taxon>
        <taxon>Amoebozoa</taxon>
        <taxon>Evosea</taxon>
        <taxon>Variosea</taxon>
        <taxon>Cavosteliida</taxon>
        <taxon>Cavosteliaceae</taxon>
        <taxon>Planoprotostelium</taxon>
    </lineage>
</organism>
<reference evidence="2 3" key="1">
    <citation type="journal article" date="2018" name="Genome Biol. Evol.">
        <title>Multiple Roots of Fruiting Body Formation in Amoebozoa.</title>
        <authorList>
            <person name="Hillmann F."/>
            <person name="Forbes G."/>
            <person name="Novohradska S."/>
            <person name="Ferling I."/>
            <person name="Riege K."/>
            <person name="Groth M."/>
            <person name="Westermann M."/>
            <person name="Marz M."/>
            <person name="Spaller T."/>
            <person name="Winckler T."/>
            <person name="Schaap P."/>
            <person name="Glockner G."/>
        </authorList>
    </citation>
    <scope>NUCLEOTIDE SEQUENCE [LARGE SCALE GENOMIC DNA]</scope>
    <source>
        <strain evidence="2 3">Jena</strain>
    </source>
</reference>